<name>A0A1Y3QZG1_9BACT</name>
<evidence type="ECO:0000259" key="1">
    <source>
        <dbReference type="Pfam" id="PF16820"/>
    </source>
</evidence>
<reference evidence="3" key="1">
    <citation type="submission" date="2017-04" db="EMBL/GenBank/DDBJ databases">
        <title>Function of individual gut microbiota members based on whole genome sequencing of pure cultures obtained from chicken caecum.</title>
        <authorList>
            <person name="Medvecky M."/>
            <person name="Cejkova D."/>
            <person name="Polansky O."/>
            <person name="Karasova D."/>
            <person name="Kubasova T."/>
            <person name="Cizek A."/>
            <person name="Rychlik I."/>
        </authorList>
    </citation>
    <scope>NUCLEOTIDE SEQUENCE [LARGE SCALE GENOMIC DNA]</scope>
    <source>
        <strain evidence="3">An90</strain>
    </source>
</reference>
<sequence>MKRLYQIAIAVAFLSAACSKGENPDPLPDPPVITLDSPTAIYPAKAGREIEIRPSYEHAEDATFVWTLDGERIGSEPALRFSSEKPGRYFITLTVANKGGMDEEELRVDVFELTPPTISLPGADKGFTLLLGSELELKPVVASSLETTYSWTIDGKEVSNEPAYTFRGDARGDFAFALTTRNEDGEDAVSFMVGVRLPEEVDFSWTIEQSTCNVSLGRTILLRAVEIENAFDAVYTWSVDGQEVQRGDKAEYAFTASEEGAHTVKLEMQNEYILVSHDFTVNVCPKEGTYYRARTAASNAACNKVYEFLPAPGQFVNENYTAVTMAEACAYAENRMAQTAYVSLGGFGGCLVVGFDHSIDNDGDYNIAVTGNPFDGSSEPGIVWVMQDENGDGLPNDTWYELKGSEYGKEETIRDYAVTYYRPSAPKMNVAWTDNRGGSGVIEYLEAFHQQDYYYPAWVEADSYTLRGPCLKSRSYDASGNGTYWVNPAFDWGYADNFSPIDRLTDDDNYNAAPADNHFKISNAVTFDGKDANLKYVDFVKIQVALNTQCGWIGEVSTEVFGVKDFNMTK</sequence>
<dbReference type="EMBL" id="NFHB01000001">
    <property type="protein sequence ID" value="OUN05042.1"/>
    <property type="molecule type" value="Genomic_DNA"/>
</dbReference>
<evidence type="ECO:0000313" key="2">
    <source>
        <dbReference type="EMBL" id="OUN05042.1"/>
    </source>
</evidence>
<dbReference type="OrthoDB" id="975810at2"/>
<dbReference type="InterPro" id="IPR041696">
    <property type="entry name" value="PKD_3"/>
</dbReference>
<dbReference type="Proteomes" id="UP000195772">
    <property type="component" value="Unassembled WGS sequence"/>
</dbReference>
<organism evidence="2 3">
    <name type="scientific">Alistipes onderdonkii</name>
    <dbReference type="NCBI Taxonomy" id="328813"/>
    <lineage>
        <taxon>Bacteria</taxon>
        <taxon>Pseudomonadati</taxon>
        <taxon>Bacteroidota</taxon>
        <taxon>Bacteroidia</taxon>
        <taxon>Bacteroidales</taxon>
        <taxon>Rikenellaceae</taxon>
        <taxon>Alistipes</taxon>
    </lineage>
</organism>
<dbReference type="AlphaFoldDB" id="A0A1Y3QZG1"/>
<comment type="caution">
    <text evidence="2">The sequence shown here is derived from an EMBL/GenBank/DDBJ whole genome shotgun (WGS) entry which is preliminary data.</text>
</comment>
<accession>A0A1Y3QZG1</accession>
<proteinExistence type="predicted"/>
<dbReference type="PROSITE" id="PS51257">
    <property type="entry name" value="PROKAR_LIPOPROTEIN"/>
    <property type="match status" value="1"/>
</dbReference>
<gene>
    <name evidence="2" type="ORF">B5G41_01695</name>
</gene>
<dbReference type="RefSeq" id="WP_087401059.1">
    <property type="nucleotide sequence ID" value="NZ_NFHB01000001.1"/>
</dbReference>
<protein>
    <submittedName>
        <fullName evidence="2">Cell surface protein</fullName>
    </submittedName>
</protein>
<dbReference type="Pfam" id="PF16820">
    <property type="entry name" value="PKD_3"/>
    <property type="match status" value="2"/>
</dbReference>
<evidence type="ECO:0000313" key="3">
    <source>
        <dbReference type="Proteomes" id="UP000195772"/>
    </source>
</evidence>
<dbReference type="eggNOG" id="COG3291">
    <property type="taxonomic scope" value="Bacteria"/>
</dbReference>
<feature type="domain" description="Bacteroidetes PKD-like" evidence="1">
    <location>
        <begin position="30"/>
        <end position="97"/>
    </location>
</feature>
<feature type="domain" description="Bacteroidetes PKD-like" evidence="1">
    <location>
        <begin position="115"/>
        <end position="180"/>
    </location>
</feature>